<organism evidence="1 2">
    <name type="scientific">Pyropia yezoensis</name>
    <name type="common">Susabi-nori</name>
    <name type="synonym">Porphyra yezoensis</name>
    <dbReference type="NCBI Taxonomy" id="2788"/>
    <lineage>
        <taxon>Eukaryota</taxon>
        <taxon>Rhodophyta</taxon>
        <taxon>Bangiophyceae</taxon>
        <taxon>Bangiales</taxon>
        <taxon>Bangiaceae</taxon>
        <taxon>Pyropia</taxon>
    </lineage>
</organism>
<gene>
    <name evidence="1" type="ORF">I4F81_007557</name>
</gene>
<accession>A0ACC3C3Z7</accession>
<proteinExistence type="predicted"/>
<dbReference type="EMBL" id="CM020619">
    <property type="protein sequence ID" value="KAK1865021.1"/>
    <property type="molecule type" value="Genomic_DNA"/>
</dbReference>
<dbReference type="Proteomes" id="UP000798662">
    <property type="component" value="Chromosome 2"/>
</dbReference>
<comment type="caution">
    <text evidence="1">The sequence shown here is derived from an EMBL/GenBank/DDBJ whole genome shotgun (WGS) entry which is preliminary data.</text>
</comment>
<name>A0ACC3C3Z7_PYRYE</name>
<keyword evidence="2" id="KW-1185">Reference proteome</keyword>
<evidence type="ECO:0000313" key="1">
    <source>
        <dbReference type="EMBL" id="KAK1865021.1"/>
    </source>
</evidence>
<protein>
    <submittedName>
        <fullName evidence="1">Uncharacterized protein</fullName>
    </submittedName>
</protein>
<sequence length="318" mass="31002">MAASASPPTAAAAAAAGAPPRLPLRVGHGYDLHRLEAGRPLILGGVHLPHPVGCAGHSDGDAVYHCVVDGLLGALGEPDIGQLFPDTDPRFAGAASDAFVRAAAEVVAARGYAVANLDVTVLLERPKVSPVKAEMRANIAACLGVPVDRVNLKAKTGEKVDAVGEGRAVAVHAVVLLTALPEGDVPAAAAVAAEGAATPAGGGAGPAGVGPTIASRRSAPPSSSWTAKLLAGGVAAAAQKVGEEATEVVIEAVRGGGGGGWGGGGGNPAGVVAESADLLYHLLVLWEAAGVPAGDVWAALAAREGVSGVAEKAARKAG</sequence>
<reference evidence="1" key="1">
    <citation type="submission" date="2019-11" db="EMBL/GenBank/DDBJ databases">
        <title>Nori genome reveals adaptations in red seaweeds to the harsh intertidal environment.</title>
        <authorList>
            <person name="Wang D."/>
            <person name="Mao Y."/>
        </authorList>
    </citation>
    <scope>NUCLEOTIDE SEQUENCE</scope>
    <source>
        <tissue evidence="1">Gametophyte</tissue>
    </source>
</reference>
<evidence type="ECO:0000313" key="2">
    <source>
        <dbReference type="Proteomes" id="UP000798662"/>
    </source>
</evidence>